<keyword evidence="2" id="KW-1185">Reference proteome</keyword>
<gene>
    <name evidence="1" type="ORF">EVAR_33575_1</name>
</gene>
<protein>
    <submittedName>
        <fullName evidence="1">Uncharacterized protein</fullName>
    </submittedName>
</protein>
<dbReference type="Proteomes" id="UP000299102">
    <property type="component" value="Unassembled WGS sequence"/>
</dbReference>
<dbReference type="AlphaFoldDB" id="A0A4C1VLU3"/>
<sequence length="219" mass="24967">MSCATLLKSDRAQWLAKGREEIAKSRIELALARVETAEVEEFEEDEDRTSEVRSEVIHQCVVSWLQNQDEEKATANGPELTNPAVYKKDAFKRLGTLHIPTTTQRIENKEQSKKVNVSELASAIVFVEAFTAHSMEPIKTLKYRVGEKFFRISYAARTHARTHGLMMELPNVQLCDHILKANHGQSVFHDNMNKSKHGWVTLSHYGVLASTFRLHHQTL</sequence>
<proteinExistence type="predicted"/>
<evidence type="ECO:0000313" key="1">
    <source>
        <dbReference type="EMBL" id="GBP38824.1"/>
    </source>
</evidence>
<accession>A0A4C1VLU3</accession>
<name>A0A4C1VLU3_EUMVA</name>
<reference evidence="1 2" key="1">
    <citation type="journal article" date="2019" name="Commun. Biol.">
        <title>The bagworm genome reveals a unique fibroin gene that provides high tensile strength.</title>
        <authorList>
            <person name="Kono N."/>
            <person name="Nakamura H."/>
            <person name="Ohtoshi R."/>
            <person name="Tomita M."/>
            <person name="Numata K."/>
            <person name="Arakawa K."/>
        </authorList>
    </citation>
    <scope>NUCLEOTIDE SEQUENCE [LARGE SCALE GENOMIC DNA]</scope>
</reference>
<comment type="caution">
    <text evidence="1">The sequence shown here is derived from an EMBL/GenBank/DDBJ whole genome shotgun (WGS) entry which is preliminary data.</text>
</comment>
<dbReference type="EMBL" id="BGZK01000354">
    <property type="protein sequence ID" value="GBP38824.1"/>
    <property type="molecule type" value="Genomic_DNA"/>
</dbReference>
<organism evidence="1 2">
    <name type="scientific">Eumeta variegata</name>
    <name type="common">Bagworm moth</name>
    <name type="synonym">Eumeta japonica</name>
    <dbReference type="NCBI Taxonomy" id="151549"/>
    <lineage>
        <taxon>Eukaryota</taxon>
        <taxon>Metazoa</taxon>
        <taxon>Ecdysozoa</taxon>
        <taxon>Arthropoda</taxon>
        <taxon>Hexapoda</taxon>
        <taxon>Insecta</taxon>
        <taxon>Pterygota</taxon>
        <taxon>Neoptera</taxon>
        <taxon>Endopterygota</taxon>
        <taxon>Lepidoptera</taxon>
        <taxon>Glossata</taxon>
        <taxon>Ditrysia</taxon>
        <taxon>Tineoidea</taxon>
        <taxon>Psychidae</taxon>
        <taxon>Oiketicinae</taxon>
        <taxon>Eumeta</taxon>
    </lineage>
</organism>
<evidence type="ECO:0000313" key="2">
    <source>
        <dbReference type="Proteomes" id="UP000299102"/>
    </source>
</evidence>